<feature type="domain" description="Response regulatory" evidence="10">
    <location>
        <begin position="8"/>
        <end position="128"/>
    </location>
</feature>
<comment type="catalytic activity">
    <reaction evidence="1">
        <text>ATP + protein L-histidine = ADP + protein N-phospho-L-histidine.</text>
        <dbReference type="EC" id="2.7.13.3"/>
    </reaction>
</comment>
<dbReference type="SUPFAM" id="SSF47384">
    <property type="entry name" value="Homodimeric domain of signal transducing histidine kinase"/>
    <property type="match status" value="1"/>
</dbReference>
<evidence type="ECO:0000256" key="6">
    <source>
        <dbReference type="ARBA" id="ARBA00023012"/>
    </source>
</evidence>
<dbReference type="SUPFAM" id="SSF55785">
    <property type="entry name" value="PYP-like sensor domain (PAS domain)"/>
    <property type="match status" value="1"/>
</dbReference>
<dbReference type="PANTHER" id="PTHR43711:SF1">
    <property type="entry name" value="HISTIDINE KINASE 1"/>
    <property type="match status" value="1"/>
</dbReference>
<dbReference type="InterPro" id="IPR013767">
    <property type="entry name" value="PAS_fold"/>
</dbReference>
<keyword evidence="13" id="KW-1185">Reference proteome</keyword>
<accession>A0ABU2FVN2</accession>
<dbReference type="NCBIfam" id="TIGR00229">
    <property type="entry name" value="sensory_box"/>
    <property type="match status" value="1"/>
</dbReference>
<evidence type="ECO:0000256" key="4">
    <source>
        <dbReference type="ARBA" id="ARBA00022679"/>
    </source>
</evidence>
<keyword evidence="4" id="KW-0808">Transferase</keyword>
<dbReference type="Pfam" id="PF00072">
    <property type="entry name" value="Response_reg"/>
    <property type="match status" value="1"/>
</dbReference>
<evidence type="ECO:0000256" key="8">
    <source>
        <dbReference type="SAM" id="MobiDB-lite"/>
    </source>
</evidence>
<dbReference type="Gene3D" id="3.40.50.2300">
    <property type="match status" value="1"/>
</dbReference>
<dbReference type="InterPro" id="IPR005467">
    <property type="entry name" value="His_kinase_dom"/>
</dbReference>
<dbReference type="CDD" id="cd00156">
    <property type="entry name" value="REC"/>
    <property type="match status" value="1"/>
</dbReference>
<dbReference type="SUPFAM" id="SSF52172">
    <property type="entry name" value="CheY-like"/>
    <property type="match status" value="1"/>
</dbReference>
<feature type="domain" description="Histidine kinase" evidence="9">
    <location>
        <begin position="445"/>
        <end position="666"/>
    </location>
</feature>
<dbReference type="InterPro" id="IPR000014">
    <property type="entry name" value="PAS"/>
</dbReference>
<protein>
    <recommendedName>
        <fullName evidence="2">histidine kinase</fullName>
        <ecNumber evidence="2">2.7.13.3</ecNumber>
    </recommendedName>
</protein>
<dbReference type="InterPro" id="IPR029016">
    <property type="entry name" value="GAF-like_dom_sf"/>
</dbReference>
<dbReference type="Pfam" id="PF00989">
    <property type="entry name" value="PAS"/>
    <property type="match status" value="1"/>
</dbReference>
<dbReference type="CDD" id="cd00075">
    <property type="entry name" value="HATPase"/>
    <property type="match status" value="1"/>
</dbReference>
<dbReference type="Gene3D" id="3.30.565.10">
    <property type="entry name" value="Histidine kinase-like ATPase, C-terminal domain"/>
    <property type="match status" value="1"/>
</dbReference>
<evidence type="ECO:0000256" key="1">
    <source>
        <dbReference type="ARBA" id="ARBA00000085"/>
    </source>
</evidence>
<dbReference type="PROSITE" id="PS50109">
    <property type="entry name" value="HIS_KIN"/>
    <property type="match status" value="1"/>
</dbReference>
<evidence type="ECO:0000313" key="13">
    <source>
        <dbReference type="Proteomes" id="UP001254813"/>
    </source>
</evidence>
<dbReference type="Proteomes" id="UP001254813">
    <property type="component" value="Unassembled WGS sequence"/>
</dbReference>
<feature type="modified residue" description="4-aspartylphosphate" evidence="7">
    <location>
        <position position="63"/>
    </location>
</feature>
<dbReference type="InterPro" id="IPR003594">
    <property type="entry name" value="HATPase_dom"/>
</dbReference>
<dbReference type="SUPFAM" id="SSF55781">
    <property type="entry name" value="GAF domain-like"/>
    <property type="match status" value="1"/>
</dbReference>
<dbReference type="SMART" id="SM00086">
    <property type="entry name" value="PAC"/>
    <property type="match status" value="1"/>
</dbReference>
<dbReference type="InterPro" id="IPR001789">
    <property type="entry name" value="Sig_transdc_resp-reg_receiver"/>
</dbReference>
<evidence type="ECO:0000259" key="10">
    <source>
        <dbReference type="PROSITE" id="PS50110"/>
    </source>
</evidence>
<dbReference type="Pfam" id="PF00512">
    <property type="entry name" value="HisKA"/>
    <property type="match status" value="1"/>
</dbReference>
<reference evidence="12 13" key="1">
    <citation type="submission" date="2022-06" db="EMBL/GenBank/DDBJ databases">
        <title>Halogeometricum sp. a new haloarchaeum isolate from saline soil.</title>
        <authorList>
            <person name="Strakova D."/>
            <person name="Galisteo C."/>
            <person name="Sanchez-Porro C."/>
            <person name="Ventosa A."/>
        </authorList>
    </citation>
    <scope>NUCLEOTIDE SEQUENCE [LARGE SCALE GENOMIC DNA]</scope>
    <source>
        <strain evidence="13">S3BR25-2</strain>
    </source>
</reference>
<dbReference type="SMART" id="SM00448">
    <property type="entry name" value="REC"/>
    <property type="match status" value="1"/>
</dbReference>
<keyword evidence="6" id="KW-0902">Two-component regulatory system</keyword>
<gene>
    <name evidence="12" type="ORF">NDI79_00095</name>
</gene>
<dbReference type="PANTHER" id="PTHR43711">
    <property type="entry name" value="TWO-COMPONENT HISTIDINE KINASE"/>
    <property type="match status" value="1"/>
</dbReference>
<dbReference type="InterPro" id="IPR001610">
    <property type="entry name" value="PAC"/>
</dbReference>
<dbReference type="Gene3D" id="1.10.287.130">
    <property type="match status" value="1"/>
</dbReference>
<dbReference type="SMART" id="SM00091">
    <property type="entry name" value="PAS"/>
    <property type="match status" value="1"/>
</dbReference>
<dbReference type="InterPro" id="IPR004358">
    <property type="entry name" value="Sig_transdc_His_kin-like_C"/>
</dbReference>
<dbReference type="InterPro" id="IPR011006">
    <property type="entry name" value="CheY-like_superfamily"/>
</dbReference>
<dbReference type="Gene3D" id="3.30.450.20">
    <property type="entry name" value="PAS domain"/>
    <property type="match status" value="1"/>
</dbReference>
<dbReference type="InterPro" id="IPR050736">
    <property type="entry name" value="Sensor_HK_Regulatory"/>
</dbReference>
<dbReference type="PROSITE" id="PS50110">
    <property type="entry name" value="RESPONSE_REGULATORY"/>
    <property type="match status" value="1"/>
</dbReference>
<dbReference type="InterPro" id="IPR035965">
    <property type="entry name" value="PAS-like_dom_sf"/>
</dbReference>
<evidence type="ECO:0000256" key="2">
    <source>
        <dbReference type="ARBA" id="ARBA00012438"/>
    </source>
</evidence>
<evidence type="ECO:0000256" key="5">
    <source>
        <dbReference type="ARBA" id="ARBA00022777"/>
    </source>
</evidence>
<dbReference type="CDD" id="cd00130">
    <property type="entry name" value="PAS"/>
    <property type="match status" value="1"/>
</dbReference>
<organism evidence="12 13">
    <name type="scientific">Halogeometricum luteum</name>
    <dbReference type="NCBI Taxonomy" id="2950537"/>
    <lineage>
        <taxon>Archaea</taxon>
        <taxon>Methanobacteriati</taxon>
        <taxon>Methanobacteriota</taxon>
        <taxon>Stenosarchaea group</taxon>
        <taxon>Halobacteria</taxon>
        <taxon>Halobacteriales</taxon>
        <taxon>Haloferacaceae</taxon>
        <taxon>Halogeometricum</taxon>
    </lineage>
</organism>
<feature type="domain" description="PAS" evidence="11">
    <location>
        <begin position="139"/>
        <end position="208"/>
    </location>
</feature>
<dbReference type="Pfam" id="PF01590">
    <property type="entry name" value="GAF"/>
    <property type="match status" value="1"/>
</dbReference>
<dbReference type="EMBL" id="JAMQOQ010000001">
    <property type="protein sequence ID" value="MDS0292565.1"/>
    <property type="molecule type" value="Genomic_DNA"/>
</dbReference>
<dbReference type="SUPFAM" id="SSF55874">
    <property type="entry name" value="ATPase domain of HSP90 chaperone/DNA topoisomerase II/histidine kinase"/>
    <property type="match status" value="1"/>
</dbReference>
<dbReference type="PRINTS" id="PR00344">
    <property type="entry name" value="BCTRLSENSOR"/>
</dbReference>
<name>A0ABU2FVN2_9EURY</name>
<keyword evidence="5" id="KW-0418">Kinase</keyword>
<dbReference type="EC" id="2.7.13.3" evidence="2"/>
<evidence type="ECO:0000259" key="11">
    <source>
        <dbReference type="PROSITE" id="PS50112"/>
    </source>
</evidence>
<dbReference type="CDD" id="cd00082">
    <property type="entry name" value="HisKA"/>
    <property type="match status" value="1"/>
</dbReference>
<evidence type="ECO:0000256" key="3">
    <source>
        <dbReference type="ARBA" id="ARBA00022553"/>
    </source>
</evidence>
<dbReference type="Gene3D" id="3.30.450.40">
    <property type="match status" value="1"/>
</dbReference>
<proteinExistence type="predicted"/>
<dbReference type="RefSeq" id="WP_310926420.1">
    <property type="nucleotide sequence ID" value="NZ_JAMQOQ010000001.1"/>
</dbReference>
<comment type="caution">
    <text evidence="12">The sequence shown here is derived from an EMBL/GenBank/DDBJ whole genome shotgun (WGS) entry which is preliminary data.</text>
</comment>
<dbReference type="InterPro" id="IPR036890">
    <property type="entry name" value="HATPase_C_sf"/>
</dbReference>
<keyword evidence="3 7" id="KW-0597">Phosphoprotein</keyword>
<evidence type="ECO:0000259" key="9">
    <source>
        <dbReference type="PROSITE" id="PS50109"/>
    </source>
</evidence>
<evidence type="ECO:0000313" key="12">
    <source>
        <dbReference type="EMBL" id="MDS0292565.1"/>
    </source>
</evidence>
<feature type="region of interest" description="Disordered" evidence="8">
    <location>
        <begin position="553"/>
        <end position="583"/>
    </location>
</feature>
<dbReference type="InterPro" id="IPR003661">
    <property type="entry name" value="HisK_dim/P_dom"/>
</dbReference>
<dbReference type="PROSITE" id="PS50112">
    <property type="entry name" value="PAS"/>
    <property type="match status" value="1"/>
</dbReference>
<dbReference type="SMART" id="SM00065">
    <property type="entry name" value="GAF"/>
    <property type="match status" value="1"/>
</dbReference>
<dbReference type="Pfam" id="PF02518">
    <property type="entry name" value="HATPase_c"/>
    <property type="match status" value="1"/>
</dbReference>
<dbReference type="SMART" id="SM00388">
    <property type="entry name" value="HisKA"/>
    <property type="match status" value="1"/>
</dbReference>
<sequence length="675" mass="73712">MTFREEISVLYVDDETELSSMVATYLEREVGDAGLAVETVTDPREALDRLADAEVTVDCVVSDYEMPDMNGVEFLRALRRVRPNLPFILYTGRGSEDVVRDAFRVGATDYVQKSTGTDQYAVLAKRVANAVSRNRAEETTERYDSAFEALETAVYVLDRSGRFVSVDDVFVDLLGYDRDAVVGSHVSTVSVDEEDRIREKLDRLFDEGGSETARFETEVYTVDGERIRCVATVSPRVFDGSVHRAVGTLHDVTEQHRRREVERSRERLKDLVLDTSTTLMSAEVDEIATKVHWTLQNVGEFAGVDAAAVYSYDADAEALQKTHEWTTDGASPRPTAVTSGDCEWFLDRLCRFENVRAPDAGAVPPCAADSLSLPDGGSLLAFPMVSNWSLAGALVLVSNDPRRWPNKEVSLFGTAADVLSHTLERKRRERQLRQQNERLEEFASVVSHDLRNPMNVVEGFVDLARETGDVSHLDRAVDGLERMNALVNDVLELARQGRTVGETSTVDLAGVVERAWDAVETGGATLELVGDLGTVSADAGRLTQVVENLVRNSVEHGSTSSRAKPDDAVEHGSTGARTESDDSLFLTVTVGPLPNRGGFYVEDDGPGIPPEERASVFEQGHTTTEGGSGFGLSIVESIVEAHGWSVAVTEGTAGGARFEVTTAPHAQAFDPTRAD</sequence>
<dbReference type="InterPro" id="IPR036097">
    <property type="entry name" value="HisK_dim/P_sf"/>
</dbReference>
<dbReference type="InterPro" id="IPR003018">
    <property type="entry name" value="GAF"/>
</dbReference>
<evidence type="ECO:0000256" key="7">
    <source>
        <dbReference type="PROSITE-ProRule" id="PRU00169"/>
    </source>
</evidence>
<dbReference type="SMART" id="SM00387">
    <property type="entry name" value="HATPase_c"/>
    <property type="match status" value="1"/>
</dbReference>